<sequence>MQFSKSVSSGFIRGLLGLFLTISLLGATPAAVQAQSLVPSSATGASTASAETAQADALSALLDVLKDDQARATLVSELEKQVSAGTPPEAVRATEDKDAIKAAVNDVTRLEGSIVSLGGKIALITQQGAETAASQTLIAWNSLRNAGKVFEGLQGSELAVLLEAAQSLLLVIVLTVAVFLFLRRLAIPLFKKLGARSRAGSLVGNMLRFLGSILIDMSTVVIAWAIGYLVATLVLGDFGQIDFLQSLYLNAFLLVEMIKVAMRAMLSPSSSGLRLIPISDRAARRLNRLVNVVVSILGYGQLLIAPLITQSVSPAAGIAVSALLAVIALLCLIAAVLMYRVTVANWLHERMTPVPVVADTGLEEDLYSDGPDAIDLAERKIQGFLGPFVRHWHWFALAYLAFMFIVVMSQPTDAVMGYLAASGKIALAVLLASVITGAISRTISKGIYLPDELTKKLPLLQPRLNRFVPRVLLLLRFFVAALVVLYIFDVIGLIALRGWMESQIGLTMTGNVIAVILVLLVAYGIWLAMTSWVDYRLNPEYGSIPTARETTLLSLLRNAATIAIFILTLMFCLAEIGLNIGPLLASAGVLGLAIGFGAQKLVQDIITGVFIQFENAINVGDVITVGGTTGTVEKLTVRSVSLRDVNGVFHIIPFSSVDMVSNYTRDFSYFVCDMGVAYRENVSEVKQAMLDGFDELRSNPEEAALITADLEWFGLNAFGDSAVVCRARIKTLPGSQWGVGRAYNEILKRIFDERGIEIPFPHQTIVFGESKDGRTQPIRIADAEVQNDATEAKPAEDHDERPSENKVDTRLATDADDGDSFDDR</sequence>
<feature type="transmembrane region" description="Helical" evidence="8">
    <location>
        <begin position="512"/>
        <end position="535"/>
    </location>
</feature>
<dbReference type="Pfam" id="PF00924">
    <property type="entry name" value="MS_channel_2nd"/>
    <property type="match status" value="1"/>
</dbReference>
<dbReference type="InterPro" id="IPR011066">
    <property type="entry name" value="MscS_channel_C_sf"/>
</dbReference>
<feature type="transmembrane region" description="Helical" evidence="8">
    <location>
        <begin position="286"/>
        <end position="309"/>
    </location>
</feature>
<evidence type="ECO:0000256" key="3">
    <source>
        <dbReference type="ARBA" id="ARBA00022475"/>
    </source>
</evidence>
<dbReference type="InterPro" id="IPR011014">
    <property type="entry name" value="MscS_channel_TM-2"/>
</dbReference>
<dbReference type="InterPro" id="IPR049142">
    <property type="entry name" value="MS_channel_1st"/>
</dbReference>
<feature type="domain" description="Mechanosensitive ion channel MscS" evidence="9">
    <location>
        <begin position="601"/>
        <end position="665"/>
    </location>
</feature>
<evidence type="ECO:0000313" key="13">
    <source>
        <dbReference type="Proteomes" id="UP000198417"/>
    </source>
</evidence>
<dbReference type="InterPro" id="IPR057485">
    <property type="entry name" value="YbiO-like_TM1"/>
</dbReference>
<feature type="transmembrane region" description="Helical" evidence="8">
    <location>
        <begin position="168"/>
        <end position="186"/>
    </location>
</feature>
<feature type="transmembrane region" description="Helical" evidence="8">
    <location>
        <begin position="392"/>
        <end position="409"/>
    </location>
</feature>
<evidence type="ECO:0000256" key="1">
    <source>
        <dbReference type="ARBA" id="ARBA00004651"/>
    </source>
</evidence>
<feature type="compositionally biased region" description="Acidic residues" evidence="7">
    <location>
        <begin position="814"/>
        <end position="824"/>
    </location>
</feature>
<feature type="transmembrane region" description="Helical" evidence="8">
    <location>
        <begin position="207"/>
        <end position="235"/>
    </location>
</feature>
<feature type="transmembrane region" description="Helical" evidence="8">
    <location>
        <begin position="473"/>
        <end position="500"/>
    </location>
</feature>
<dbReference type="EMBL" id="FZNN01000007">
    <property type="protein sequence ID" value="SNR49616.1"/>
    <property type="molecule type" value="Genomic_DNA"/>
</dbReference>
<evidence type="ECO:0000259" key="9">
    <source>
        <dbReference type="Pfam" id="PF00924"/>
    </source>
</evidence>
<evidence type="ECO:0000256" key="6">
    <source>
        <dbReference type="ARBA" id="ARBA00023136"/>
    </source>
</evidence>
<keyword evidence="3" id="KW-1003">Cell membrane</keyword>
<dbReference type="AlphaFoldDB" id="A0A238WSS3"/>
<dbReference type="InterPro" id="IPR045276">
    <property type="entry name" value="YbiO_bact"/>
</dbReference>
<feature type="transmembrane region" description="Helical" evidence="8">
    <location>
        <begin position="315"/>
        <end position="341"/>
    </location>
</feature>
<dbReference type="RefSeq" id="WP_245840859.1">
    <property type="nucleotide sequence ID" value="NZ_FZNN01000007.1"/>
</dbReference>
<evidence type="ECO:0000256" key="4">
    <source>
        <dbReference type="ARBA" id="ARBA00022692"/>
    </source>
</evidence>
<keyword evidence="6 8" id="KW-0472">Membrane</keyword>
<dbReference type="GO" id="GO:0005886">
    <property type="term" value="C:plasma membrane"/>
    <property type="evidence" value="ECO:0007669"/>
    <property type="project" value="UniProtKB-SubCell"/>
</dbReference>
<evidence type="ECO:0000259" key="11">
    <source>
        <dbReference type="Pfam" id="PF25392"/>
    </source>
</evidence>
<proteinExistence type="inferred from homology"/>
<dbReference type="Pfam" id="PF21088">
    <property type="entry name" value="MS_channel_1st"/>
    <property type="match status" value="1"/>
</dbReference>
<dbReference type="SUPFAM" id="SSF82689">
    <property type="entry name" value="Mechanosensitive channel protein MscS (YggB), C-terminal domain"/>
    <property type="match status" value="1"/>
</dbReference>
<evidence type="ECO:0000256" key="5">
    <source>
        <dbReference type="ARBA" id="ARBA00022989"/>
    </source>
</evidence>
<evidence type="ECO:0000256" key="7">
    <source>
        <dbReference type="SAM" id="MobiDB-lite"/>
    </source>
</evidence>
<gene>
    <name evidence="12" type="ORF">SAMN06265370_10781</name>
</gene>
<dbReference type="GO" id="GO:0008381">
    <property type="term" value="F:mechanosensitive monoatomic ion channel activity"/>
    <property type="evidence" value="ECO:0007669"/>
    <property type="project" value="InterPro"/>
</dbReference>
<dbReference type="Gene3D" id="3.30.70.100">
    <property type="match status" value="1"/>
</dbReference>
<name>A0A238WSS3_9RHOB</name>
<dbReference type="InterPro" id="IPR010920">
    <property type="entry name" value="LSM_dom_sf"/>
</dbReference>
<feature type="compositionally biased region" description="Basic and acidic residues" evidence="7">
    <location>
        <begin position="790"/>
        <end position="813"/>
    </location>
</feature>
<accession>A0A238WSS3</accession>
<feature type="region of interest" description="Disordered" evidence="7">
    <location>
        <begin position="783"/>
        <end position="824"/>
    </location>
</feature>
<dbReference type="SUPFAM" id="SSF82861">
    <property type="entry name" value="Mechanosensitive channel protein MscS (YggB), transmembrane region"/>
    <property type="match status" value="1"/>
</dbReference>
<evidence type="ECO:0000259" key="10">
    <source>
        <dbReference type="Pfam" id="PF21088"/>
    </source>
</evidence>
<comment type="similarity">
    <text evidence="2">Belongs to the MscS (TC 1.A.23) family.</text>
</comment>
<dbReference type="PANTHER" id="PTHR30460">
    <property type="entry name" value="MODERATE CONDUCTANCE MECHANOSENSITIVE CHANNEL YBIO"/>
    <property type="match status" value="1"/>
</dbReference>
<keyword evidence="5 8" id="KW-1133">Transmembrane helix</keyword>
<feature type="domain" description="Moderate conductance mechanosensitive channel YbiO-like transmembrane helix 1" evidence="11">
    <location>
        <begin position="421"/>
        <end position="499"/>
    </location>
</feature>
<evidence type="ECO:0000313" key="12">
    <source>
        <dbReference type="EMBL" id="SNR49616.1"/>
    </source>
</evidence>
<protein>
    <submittedName>
        <fullName evidence="12">Small-conductance mechanosensitive channel</fullName>
    </submittedName>
</protein>
<dbReference type="InterPro" id="IPR023408">
    <property type="entry name" value="MscS_beta-dom_sf"/>
</dbReference>
<comment type="subcellular location">
    <subcellularLocation>
        <location evidence="1">Cell membrane</location>
        <topology evidence="1">Multi-pass membrane protein</topology>
    </subcellularLocation>
</comment>
<dbReference type="PANTHER" id="PTHR30460:SF0">
    <property type="entry name" value="MODERATE CONDUCTANCE MECHANOSENSITIVE CHANNEL YBIO"/>
    <property type="match status" value="1"/>
</dbReference>
<feature type="domain" description="Mechanosensitive ion channel transmembrane helices 2/3" evidence="10">
    <location>
        <begin position="561"/>
        <end position="599"/>
    </location>
</feature>
<organism evidence="12 13">
    <name type="scientific">Puniceibacterium sediminis</name>
    <dbReference type="NCBI Taxonomy" id="1608407"/>
    <lineage>
        <taxon>Bacteria</taxon>
        <taxon>Pseudomonadati</taxon>
        <taxon>Pseudomonadota</taxon>
        <taxon>Alphaproteobacteria</taxon>
        <taxon>Rhodobacterales</taxon>
        <taxon>Paracoccaceae</taxon>
        <taxon>Puniceibacterium</taxon>
    </lineage>
</organism>
<keyword evidence="13" id="KW-1185">Reference proteome</keyword>
<feature type="transmembrane region" description="Helical" evidence="8">
    <location>
        <begin position="415"/>
        <end position="439"/>
    </location>
</feature>
<dbReference type="Gene3D" id="2.30.30.60">
    <property type="match status" value="1"/>
</dbReference>
<dbReference type="Pfam" id="PF25392">
    <property type="entry name" value="MS_channel_TM1"/>
    <property type="match status" value="1"/>
</dbReference>
<evidence type="ECO:0000256" key="8">
    <source>
        <dbReference type="SAM" id="Phobius"/>
    </source>
</evidence>
<dbReference type="InterPro" id="IPR006685">
    <property type="entry name" value="MscS_channel_2nd"/>
</dbReference>
<keyword evidence="4 8" id="KW-0812">Transmembrane</keyword>
<reference evidence="12 13" key="1">
    <citation type="submission" date="2017-06" db="EMBL/GenBank/DDBJ databases">
        <authorList>
            <person name="Kim H.J."/>
            <person name="Triplett B.A."/>
        </authorList>
    </citation>
    <scope>NUCLEOTIDE SEQUENCE [LARGE SCALE GENOMIC DNA]</scope>
    <source>
        <strain evidence="12 13">DSM 29052</strain>
    </source>
</reference>
<evidence type="ECO:0000256" key="2">
    <source>
        <dbReference type="ARBA" id="ARBA00008017"/>
    </source>
</evidence>
<feature type="transmembrane region" description="Helical" evidence="8">
    <location>
        <begin position="555"/>
        <end position="574"/>
    </location>
</feature>
<dbReference type="SUPFAM" id="SSF50182">
    <property type="entry name" value="Sm-like ribonucleoproteins"/>
    <property type="match status" value="1"/>
</dbReference>
<dbReference type="Gene3D" id="1.10.287.1260">
    <property type="match status" value="1"/>
</dbReference>
<dbReference type="Proteomes" id="UP000198417">
    <property type="component" value="Unassembled WGS sequence"/>
</dbReference>